<proteinExistence type="predicted"/>
<accession>A0A4V5PNE3</accession>
<dbReference type="SUPFAM" id="SSF55874">
    <property type="entry name" value="ATPase domain of HSP90 chaperone/DNA topoisomerase II/histidine kinase"/>
    <property type="match status" value="1"/>
</dbReference>
<dbReference type="Proteomes" id="UP000309215">
    <property type="component" value="Unassembled WGS sequence"/>
</dbReference>
<reference evidence="1 2" key="1">
    <citation type="submission" date="2019-04" db="EMBL/GenBank/DDBJ databases">
        <authorList>
            <person name="Li Y."/>
            <person name="Wang J."/>
        </authorList>
    </citation>
    <scope>NUCLEOTIDE SEQUENCE [LARGE SCALE GENOMIC DNA]</scope>
    <source>
        <strain evidence="1 2">DSM 14668</strain>
    </source>
</reference>
<keyword evidence="1" id="KW-0067">ATP-binding</keyword>
<protein>
    <submittedName>
        <fullName evidence="1">ATP-binding protein</fullName>
    </submittedName>
</protein>
<dbReference type="Pfam" id="PF13589">
    <property type="entry name" value="HATPase_c_3"/>
    <property type="match status" value="1"/>
</dbReference>
<dbReference type="Gene3D" id="3.30.565.10">
    <property type="entry name" value="Histidine kinase-like ATPase, C-terminal domain"/>
    <property type="match status" value="1"/>
</dbReference>
<keyword evidence="1" id="KW-0547">Nucleotide-binding</keyword>
<dbReference type="GO" id="GO:0005524">
    <property type="term" value="F:ATP binding"/>
    <property type="evidence" value="ECO:0007669"/>
    <property type="project" value="UniProtKB-KW"/>
</dbReference>
<dbReference type="EMBL" id="SSMQ01000052">
    <property type="protein sequence ID" value="TKC99866.1"/>
    <property type="molecule type" value="Genomic_DNA"/>
</dbReference>
<evidence type="ECO:0000313" key="2">
    <source>
        <dbReference type="Proteomes" id="UP000309215"/>
    </source>
</evidence>
<keyword evidence="2" id="KW-1185">Reference proteome</keyword>
<sequence length="573" mass="62433">MPYRSERKRGGAERPEAGPVAEMVRQFADPYAFVREFVQNSIDAGATAIVVRVERSGASVTTSVQDDGAGMDRAVIEGPLLTLFNSSKEGDSSKIGKYGVGFVSVFAVDPEVVEIDTWRDGTCHRVRLFRDHRYELERLAPRDGHGTIVSLHQTMEAARFEEHQARIEGALLRWCRYATVPMELHVSDPDRPEGSGARRIDGALGVPAPIFVETHRGGEHFVVGPSAGSERFCATPPAPEDPAWGKPTFAGFYNRGLTLFETTEPLLPGLEHVRFRVDSPHLRHTLSRDNVLRDRAFHRVVSQVRDLVTGSLRRELGSRLARAARDLAKARPPYDEEVVLSYVALLEAACAPPLVLPKDEVVLPLVAAWEGKHVAPEGKLFKRKEMFVAPLANELGRALAQVGEPVVLVPHPAIVSSLAARGPLPGPLAVEKHWVLLHELPDAEVTKADGELCLGVQKALRGAGIRVDRVALARPSTGIAAPCVLVQGDVRCVGVGVWLCRMGFVERGWAEERARGGLLLDAANEVVVAARERAREDSFVAAHLLARILLLSREDPSGKVSDSLFEASAKVIA</sequence>
<gene>
    <name evidence="1" type="ORF">E8A74_36240</name>
</gene>
<organism evidence="1 2">
    <name type="scientific">Polyangium fumosum</name>
    <dbReference type="NCBI Taxonomy" id="889272"/>
    <lineage>
        <taxon>Bacteria</taxon>
        <taxon>Pseudomonadati</taxon>
        <taxon>Myxococcota</taxon>
        <taxon>Polyangia</taxon>
        <taxon>Polyangiales</taxon>
        <taxon>Polyangiaceae</taxon>
        <taxon>Polyangium</taxon>
    </lineage>
</organism>
<dbReference type="AlphaFoldDB" id="A0A4V5PNE3"/>
<evidence type="ECO:0000313" key="1">
    <source>
        <dbReference type="EMBL" id="TKC99866.1"/>
    </source>
</evidence>
<dbReference type="OrthoDB" id="5490666at2"/>
<comment type="caution">
    <text evidence="1">The sequence shown here is derived from an EMBL/GenBank/DDBJ whole genome shotgun (WGS) entry which is preliminary data.</text>
</comment>
<name>A0A4V5PNE3_9BACT</name>
<dbReference type="InterPro" id="IPR036890">
    <property type="entry name" value="HATPase_C_sf"/>
</dbReference>